<feature type="transmembrane region" description="Helical" evidence="1">
    <location>
        <begin position="182"/>
        <end position="204"/>
    </location>
</feature>
<keyword evidence="1" id="KW-0812">Transmembrane</keyword>
<gene>
    <name evidence="2" type="ORF">LSH36_432g01002</name>
</gene>
<feature type="transmembrane region" description="Helical" evidence="1">
    <location>
        <begin position="307"/>
        <end position="329"/>
    </location>
</feature>
<sequence>MNAIGKIQNVIHVKPISNGVDDNDLNKNRTTLRADLHKCGLLYRSLKVLLYSMKVMGLHFDRDPTCHDLSALNRNPDGVVPASRWRPGATRVYSTCVLVVLWINWIRLLTAFSPADVIGTELFFKFLGFVWVGLCTVQGTVMFRGSVRYASGFAGLCIRWSALQNEYCGGEPKALSYVSRRATLFTAVAWIVAFIHFSVVAYSCYQLDFFDVLITPVSRTDPRANVFIGLFLVVHMYVTCACTHPIALFFVLCIVVYKEFMNMRVAMKRVVDKNGQFHGDFEYFRKWHHAICELTDHLDDIISIMTAAILISCILFICLILYALIWFQAVIKQNVIILLIYVFWLLMSLVIILLAAIGGAMINHAVSTFSLQYCAEFGSKHHNNGDVLQGSTIYDNYKTLDIYHKIHNTFGCIPVDQTTKVTVNKDTQNPGGTTRFSLKSGAIKRYYITAEYRSAFLGQMKEMVQEHGSNITHDDMHKTRVRKDEDAVSTIVNIVKSWLNPFEEARELISISTAKKPPKLSARIRRMPETLELNATQTSKTRNSRRTHELNAFVIQMKMNKLKTFSNLCKKKQVKMCGRSVILKADRELLGRIIVMRYGRNLHIADVLSHPLAESLADQLADHSATIIDGMSTTEKVKGGHVNFGEMDQFVSSMGQKDGSTSDMIDIVFDTYQDTSIKNCGRFARGEELGLKLQDINQITLSI</sequence>
<dbReference type="PANTHER" id="PTHR47018">
    <property type="entry name" value="CXC DOMAIN-CONTAINING PROTEIN-RELATED"/>
    <property type="match status" value="1"/>
</dbReference>
<evidence type="ECO:0000256" key="1">
    <source>
        <dbReference type="SAM" id="Phobius"/>
    </source>
</evidence>
<feature type="transmembrane region" description="Helical" evidence="1">
    <location>
        <begin position="122"/>
        <end position="143"/>
    </location>
</feature>
<dbReference type="EMBL" id="JAODUP010000432">
    <property type="protein sequence ID" value="KAK2149902.1"/>
    <property type="molecule type" value="Genomic_DNA"/>
</dbReference>
<feature type="transmembrane region" description="Helical" evidence="1">
    <location>
        <begin position="335"/>
        <end position="362"/>
    </location>
</feature>
<comment type="caution">
    <text evidence="2">The sequence shown here is derived from an EMBL/GenBank/DDBJ whole genome shotgun (WGS) entry which is preliminary data.</text>
</comment>
<keyword evidence="1" id="KW-0472">Membrane</keyword>
<organism evidence="2 3">
    <name type="scientific">Paralvinella palmiformis</name>
    <dbReference type="NCBI Taxonomy" id="53620"/>
    <lineage>
        <taxon>Eukaryota</taxon>
        <taxon>Metazoa</taxon>
        <taxon>Spiralia</taxon>
        <taxon>Lophotrochozoa</taxon>
        <taxon>Annelida</taxon>
        <taxon>Polychaeta</taxon>
        <taxon>Sedentaria</taxon>
        <taxon>Canalipalpata</taxon>
        <taxon>Terebellida</taxon>
        <taxon>Terebelliformia</taxon>
        <taxon>Alvinellidae</taxon>
        <taxon>Paralvinella</taxon>
    </lineage>
</organism>
<reference evidence="2" key="1">
    <citation type="journal article" date="2023" name="Mol. Biol. Evol.">
        <title>Third-Generation Sequencing Reveals the Adaptive Role of the Epigenome in Three Deep-Sea Polychaetes.</title>
        <authorList>
            <person name="Perez M."/>
            <person name="Aroh O."/>
            <person name="Sun Y."/>
            <person name="Lan Y."/>
            <person name="Juniper S.K."/>
            <person name="Young C.R."/>
            <person name="Angers B."/>
            <person name="Qian P.Y."/>
        </authorList>
    </citation>
    <scope>NUCLEOTIDE SEQUENCE</scope>
    <source>
        <strain evidence="2">P08H-3</strain>
    </source>
</reference>
<accession>A0AAD9MXY1</accession>
<dbReference type="AlphaFoldDB" id="A0AAD9MXY1"/>
<keyword evidence="1" id="KW-1133">Transmembrane helix</keyword>
<evidence type="ECO:0000313" key="3">
    <source>
        <dbReference type="Proteomes" id="UP001208570"/>
    </source>
</evidence>
<evidence type="ECO:0000313" key="2">
    <source>
        <dbReference type="EMBL" id="KAK2149902.1"/>
    </source>
</evidence>
<dbReference type="Proteomes" id="UP001208570">
    <property type="component" value="Unassembled WGS sequence"/>
</dbReference>
<keyword evidence="3" id="KW-1185">Reference proteome</keyword>
<proteinExistence type="predicted"/>
<name>A0AAD9MXY1_9ANNE</name>
<dbReference type="PANTHER" id="PTHR47018:SF3">
    <property type="entry name" value="MYCBP-ASSOCIATED PROTEIN"/>
    <property type="match status" value="1"/>
</dbReference>
<protein>
    <submittedName>
        <fullName evidence="2">Uncharacterized protein</fullName>
    </submittedName>
</protein>
<feature type="transmembrane region" description="Helical" evidence="1">
    <location>
        <begin position="224"/>
        <end position="257"/>
    </location>
</feature>